<sequence>MGAQSGQWLGEAGKDRVGRLTERYWWAIIQKEGKTFVSGPYMSNAEAHQRGSQFGTVKALAELPTRDENRATRMIKHRLESTENLSHVISR</sequence>
<name>A0A0F9RF38_9ZZZZ</name>
<evidence type="ECO:0000313" key="1">
    <source>
        <dbReference type="EMBL" id="KKN55135.1"/>
    </source>
</evidence>
<gene>
    <name evidence="1" type="ORF">LCGC14_0585070</name>
</gene>
<organism evidence="1">
    <name type="scientific">marine sediment metagenome</name>
    <dbReference type="NCBI Taxonomy" id="412755"/>
    <lineage>
        <taxon>unclassified sequences</taxon>
        <taxon>metagenomes</taxon>
        <taxon>ecological metagenomes</taxon>
    </lineage>
</organism>
<dbReference type="EMBL" id="LAZR01000898">
    <property type="protein sequence ID" value="KKN55135.1"/>
    <property type="molecule type" value="Genomic_DNA"/>
</dbReference>
<reference evidence="1" key="1">
    <citation type="journal article" date="2015" name="Nature">
        <title>Complex archaea that bridge the gap between prokaryotes and eukaryotes.</title>
        <authorList>
            <person name="Spang A."/>
            <person name="Saw J.H."/>
            <person name="Jorgensen S.L."/>
            <person name="Zaremba-Niedzwiedzka K."/>
            <person name="Martijn J."/>
            <person name="Lind A.E."/>
            <person name="van Eijk R."/>
            <person name="Schleper C."/>
            <person name="Guy L."/>
            <person name="Ettema T.J."/>
        </authorList>
    </citation>
    <scope>NUCLEOTIDE SEQUENCE</scope>
</reference>
<protein>
    <submittedName>
        <fullName evidence="1">Uncharacterized protein</fullName>
    </submittedName>
</protein>
<proteinExistence type="predicted"/>
<comment type="caution">
    <text evidence="1">The sequence shown here is derived from an EMBL/GenBank/DDBJ whole genome shotgun (WGS) entry which is preliminary data.</text>
</comment>
<dbReference type="AlphaFoldDB" id="A0A0F9RF38"/>
<accession>A0A0F9RF38</accession>